<keyword evidence="3" id="KW-0274">FAD</keyword>
<organism evidence="7 8">
    <name type="scientific">Mycobacterium asiaticum</name>
    <dbReference type="NCBI Taxonomy" id="1790"/>
    <lineage>
        <taxon>Bacteria</taxon>
        <taxon>Bacillati</taxon>
        <taxon>Actinomycetota</taxon>
        <taxon>Actinomycetes</taxon>
        <taxon>Mycobacteriales</taxon>
        <taxon>Mycobacteriaceae</taxon>
        <taxon>Mycobacterium</taxon>
    </lineage>
</organism>
<feature type="domain" description="Reductase C-terminal" evidence="6">
    <location>
        <begin position="318"/>
        <end position="384"/>
    </location>
</feature>
<dbReference type="OrthoDB" id="4213189at2"/>
<dbReference type="PANTHER" id="PTHR43557">
    <property type="entry name" value="APOPTOSIS-INDUCING FACTOR 1"/>
    <property type="match status" value="1"/>
</dbReference>
<dbReference type="Gene3D" id="3.50.50.60">
    <property type="entry name" value="FAD/NAD(P)-binding domain"/>
    <property type="match status" value="2"/>
</dbReference>
<dbReference type="SUPFAM" id="SSF55424">
    <property type="entry name" value="FAD/NAD-linked reductases, dimerisation (C-terminal) domain"/>
    <property type="match status" value="1"/>
</dbReference>
<feature type="domain" description="FAD/NAD(P)-binding" evidence="5">
    <location>
        <begin position="3"/>
        <end position="297"/>
    </location>
</feature>
<comment type="caution">
    <text evidence="7">The sequence shown here is derived from an EMBL/GenBank/DDBJ whole genome shotgun (WGS) entry which is preliminary data.</text>
</comment>
<dbReference type="InterPro" id="IPR023753">
    <property type="entry name" value="FAD/NAD-binding_dom"/>
</dbReference>
<keyword evidence="2" id="KW-0285">Flavoprotein</keyword>
<name>A0A1A3BN83_MYCAS</name>
<dbReference type="InterPro" id="IPR050446">
    <property type="entry name" value="FAD-oxidoreductase/Apoptosis"/>
</dbReference>
<evidence type="ECO:0000256" key="1">
    <source>
        <dbReference type="ARBA" id="ARBA00001974"/>
    </source>
</evidence>
<evidence type="ECO:0000256" key="2">
    <source>
        <dbReference type="ARBA" id="ARBA00022630"/>
    </source>
</evidence>
<dbReference type="Pfam" id="PF14759">
    <property type="entry name" value="Reductase_C"/>
    <property type="match status" value="1"/>
</dbReference>
<dbReference type="InterPro" id="IPR028202">
    <property type="entry name" value="Reductase_C"/>
</dbReference>
<comment type="cofactor">
    <cofactor evidence="1">
        <name>FAD</name>
        <dbReference type="ChEBI" id="CHEBI:57692"/>
    </cofactor>
</comment>
<proteinExistence type="predicted"/>
<dbReference type="Pfam" id="PF07992">
    <property type="entry name" value="Pyr_redox_2"/>
    <property type="match status" value="1"/>
</dbReference>
<evidence type="ECO:0000259" key="5">
    <source>
        <dbReference type="Pfam" id="PF07992"/>
    </source>
</evidence>
<dbReference type="InterPro" id="IPR036188">
    <property type="entry name" value="FAD/NAD-bd_sf"/>
</dbReference>
<reference evidence="7 8" key="1">
    <citation type="submission" date="2016-06" db="EMBL/GenBank/DDBJ databases">
        <authorList>
            <person name="Kjaerup R.B."/>
            <person name="Dalgaard T.S."/>
            <person name="Juul-Madsen H.R."/>
        </authorList>
    </citation>
    <scope>NUCLEOTIDE SEQUENCE [LARGE SCALE GENOMIC DNA]</scope>
    <source>
        <strain evidence="7 8">1081914.2</strain>
    </source>
</reference>
<dbReference type="SUPFAM" id="SSF51905">
    <property type="entry name" value="FAD/NAD(P)-binding domain"/>
    <property type="match status" value="1"/>
</dbReference>
<dbReference type="EMBL" id="LZKQ01000289">
    <property type="protein sequence ID" value="OBI75778.1"/>
    <property type="molecule type" value="Genomic_DNA"/>
</dbReference>
<evidence type="ECO:0000313" key="7">
    <source>
        <dbReference type="EMBL" id="OBI75778.1"/>
    </source>
</evidence>
<dbReference type="Proteomes" id="UP000093795">
    <property type="component" value="Unassembled WGS sequence"/>
</dbReference>
<dbReference type="RefSeq" id="WP_065123167.1">
    <property type="nucleotide sequence ID" value="NZ_LZKQ01000289.1"/>
</dbReference>
<evidence type="ECO:0008006" key="9">
    <source>
        <dbReference type="Google" id="ProtNLM"/>
    </source>
</evidence>
<sequence>MRRIVVVGASLAAVHAIDRLRDSGYQGQIALVGAERRLPYDRPPLSKEALRTGPDTAKLLLKQPDWYALRDIELRLGRPAVGLDTRRRRVRLAGGACLGYDGLIIATGSQARRFPLFDNDAHAHTVRTIDDAAALRTHLAAGSHLVVIGAGFIGLEVAATASAIGMDVSVVETAPTPLTRVLGCEVGDWFRRLHQSHGVSIYCDNVIKQVERNGHGWKLHLRDGTVLAADVVLAGVGAAPATGWLRGSGVAVSDGVVCDSSLRTSAPGVVAAGDVARWYNPLFDESMRVEQWSNAVELGRKAAITLLGGAEPFASVPYFWSDQFDAKIRFAGRANGAEHVHIRQDSDTSLVALFGAGGLIRGALCVNEPRKLAHYRAAIAAQAPWNDVIDE</sequence>
<dbReference type="Gene3D" id="3.30.390.30">
    <property type="match status" value="1"/>
</dbReference>
<protein>
    <recommendedName>
        <fullName evidence="9">Pyridine nucleotide-disulfide oxidoreductase</fullName>
    </recommendedName>
</protein>
<accession>A0A1A3BN83</accession>
<dbReference type="GO" id="GO:0016651">
    <property type="term" value="F:oxidoreductase activity, acting on NAD(P)H"/>
    <property type="evidence" value="ECO:0007669"/>
    <property type="project" value="TreeGrafter"/>
</dbReference>
<evidence type="ECO:0000256" key="3">
    <source>
        <dbReference type="ARBA" id="ARBA00022827"/>
    </source>
</evidence>
<dbReference type="PANTHER" id="PTHR43557:SF2">
    <property type="entry name" value="RIESKE DOMAIN-CONTAINING PROTEIN-RELATED"/>
    <property type="match status" value="1"/>
</dbReference>
<dbReference type="PRINTS" id="PR00368">
    <property type="entry name" value="FADPNR"/>
</dbReference>
<keyword evidence="4" id="KW-0560">Oxidoreductase</keyword>
<gene>
    <name evidence="7" type="ORF">A9X01_04505</name>
</gene>
<evidence type="ECO:0000259" key="6">
    <source>
        <dbReference type="Pfam" id="PF14759"/>
    </source>
</evidence>
<dbReference type="GO" id="GO:0005737">
    <property type="term" value="C:cytoplasm"/>
    <property type="evidence" value="ECO:0007669"/>
    <property type="project" value="TreeGrafter"/>
</dbReference>
<evidence type="ECO:0000256" key="4">
    <source>
        <dbReference type="ARBA" id="ARBA00023002"/>
    </source>
</evidence>
<dbReference type="AlphaFoldDB" id="A0A1A3BN83"/>
<evidence type="ECO:0000313" key="8">
    <source>
        <dbReference type="Proteomes" id="UP000093795"/>
    </source>
</evidence>
<dbReference type="InterPro" id="IPR016156">
    <property type="entry name" value="FAD/NAD-linked_Rdtase_dimer_sf"/>
</dbReference>
<dbReference type="PRINTS" id="PR00411">
    <property type="entry name" value="PNDRDTASEI"/>
</dbReference>